<organism evidence="8 9">
    <name type="scientific">Nisaea acidiphila</name>
    <dbReference type="NCBI Taxonomy" id="1862145"/>
    <lineage>
        <taxon>Bacteria</taxon>
        <taxon>Pseudomonadati</taxon>
        <taxon>Pseudomonadota</taxon>
        <taxon>Alphaproteobacteria</taxon>
        <taxon>Rhodospirillales</taxon>
        <taxon>Thalassobaculaceae</taxon>
        <taxon>Nisaea</taxon>
    </lineage>
</organism>
<dbReference type="PANTHER" id="PTHR36838">
    <property type="entry name" value="AUXIN EFFLUX CARRIER FAMILY PROTEIN"/>
    <property type="match status" value="1"/>
</dbReference>
<dbReference type="GO" id="GO:0016020">
    <property type="term" value="C:membrane"/>
    <property type="evidence" value="ECO:0007669"/>
    <property type="project" value="UniProtKB-SubCell"/>
</dbReference>
<dbReference type="Proteomes" id="UP001060336">
    <property type="component" value="Chromosome"/>
</dbReference>
<keyword evidence="9" id="KW-1185">Reference proteome</keyword>
<evidence type="ECO:0000256" key="4">
    <source>
        <dbReference type="ARBA" id="ARBA00022692"/>
    </source>
</evidence>
<reference evidence="8" key="1">
    <citation type="submission" date="2022-08" db="EMBL/GenBank/DDBJ databases">
        <title>Nisaea acidiphila sp. nov., isolated from a marine algal debris and emended description of the genus Nisaea Urios et al. 2008.</title>
        <authorList>
            <person name="Kwon K."/>
        </authorList>
    </citation>
    <scope>NUCLEOTIDE SEQUENCE</scope>
    <source>
        <strain evidence="8">MEBiC11861</strain>
    </source>
</reference>
<evidence type="ECO:0000256" key="2">
    <source>
        <dbReference type="ARBA" id="ARBA00022448"/>
    </source>
</evidence>
<name>A0A9J7ASA1_9PROT</name>
<gene>
    <name evidence="8" type="ORF">NUH88_20405</name>
</gene>
<protein>
    <submittedName>
        <fullName evidence="8">AEC family transporter</fullName>
    </submittedName>
</protein>
<proteinExistence type="predicted"/>
<keyword evidence="2" id="KW-0813">Transport</keyword>
<feature type="transmembrane region" description="Helical" evidence="7">
    <location>
        <begin position="120"/>
        <end position="143"/>
    </location>
</feature>
<dbReference type="Pfam" id="PF03547">
    <property type="entry name" value="Mem_trans"/>
    <property type="match status" value="1"/>
</dbReference>
<evidence type="ECO:0000256" key="1">
    <source>
        <dbReference type="ARBA" id="ARBA00004141"/>
    </source>
</evidence>
<accession>A0A9J7ASA1</accession>
<evidence type="ECO:0000256" key="7">
    <source>
        <dbReference type="SAM" id="Phobius"/>
    </source>
</evidence>
<keyword evidence="4 7" id="KW-0812">Transmembrane</keyword>
<sequence length="298" mass="31442">MLYQLFAIIAPVFICAAFGIVWARMRLPFDNESVTSLVTLIGTPALVFGTLVGLELSVDSLLRLGAGSAIISAVTAGAVMPVLFLWRKSQRAFLPALMFPNVGNIGLPLCLFAFGQEGLALGISYFTVQAVVMFTIGNGIASGQIGLSSLTRNPIIYAVVAALVCIFAKIPVAEWIIDTADLLGGMCIPLLLMTLGVSLAKLRLSNLVDSLGMAAVRLVVGFGAGLFTAWLVGASEMETGILLLMSSMPVAIFPYLFAVRYNREPETIAGCVIVSTVLGFLTMPGLLYLVLELSGKAG</sequence>
<evidence type="ECO:0000313" key="8">
    <source>
        <dbReference type="EMBL" id="UUX49746.1"/>
    </source>
</evidence>
<feature type="transmembrane region" description="Helical" evidence="7">
    <location>
        <begin position="214"/>
        <end position="233"/>
    </location>
</feature>
<feature type="transmembrane region" description="Helical" evidence="7">
    <location>
        <begin position="93"/>
        <end position="114"/>
    </location>
</feature>
<feature type="transmembrane region" description="Helical" evidence="7">
    <location>
        <begin position="37"/>
        <end position="58"/>
    </location>
</feature>
<feature type="transmembrane region" description="Helical" evidence="7">
    <location>
        <begin position="6"/>
        <end position="25"/>
    </location>
</feature>
<feature type="transmembrane region" description="Helical" evidence="7">
    <location>
        <begin position="155"/>
        <end position="177"/>
    </location>
</feature>
<feature type="transmembrane region" description="Helical" evidence="7">
    <location>
        <begin position="64"/>
        <end position="86"/>
    </location>
</feature>
<dbReference type="EMBL" id="CP102480">
    <property type="protein sequence ID" value="UUX49746.1"/>
    <property type="molecule type" value="Genomic_DNA"/>
</dbReference>
<comment type="subcellular location">
    <subcellularLocation>
        <location evidence="1">Membrane</location>
        <topology evidence="1">Multi-pass membrane protein</topology>
    </subcellularLocation>
</comment>
<dbReference type="RefSeq" id="WP_257768580.1">
    <property type="nucleotide sequence ID" value="NZ_CP102480.1"/>
</dbReference>
<keyword evidence="6 7" id="KW-0472">Membrane</keyword>
<keyword evidence="5 7" id="KW-1133">Transmembrane helix</keyword>
<dbReference type="KEGG" id="naci:NUH88_20405"/>
<dbReference type="PANTHER" id="PTHR36838:SF1">
    <property type="entry name" value="SLR1864 PROTEIN"/>
    <property type="match status" value="1"/>
</dbReference>
<feature type="transmembrane region" description="Helical" evidence="7">
    <location>
        <begin position="269"/>
        <end position="291"/>
    </location>
</feature>
<dbReference type="GO" id="GO:0055085">
    <property type="term" value="P:transmembrane transport"/>
    <property type="evidence" value="ECO:0007669"/>
    <property type="project" value="InterPro"/>
</dbReference>
<dbReference type="AlphaFoldDB" id="A0A9J7ASA1"/>
<evidence type="ECO:0000256" key="5">
    <source>
        <dbReference type="ARBA" id="ARBA00022989"/>
    </source>
</evidence>
<keyword evidence="3" id="KW-1003">Cell membrane</keyword>
<evidence type="ECO:0000256" key="3">
    <source>
        <dbReference type="ARBA" id="ARBA00022475"/>
    </source>
</evidence>
<feature type="transmembrane region" description="Helical" evidence="7">
    <location>
        <begin position="239"/>
        <end position="257"/>
    </location>
</feature>
<evidence type="ECO:0000256" key="6">
    <source>
        <dbReference type="ARBA" id="ARBA00023136"/>
    </source>
</evidence>
<dbReference type="InterPro" id="IPR004776">
    <property type="entry name" value="Mem_transp_PIN-like"/>
</dbReference>
<feature type="transmembrane region" description="Helical" evidence="7">
    <location>
        <begin position="183"/>
        <end position="202"/>
    </location>
</feature>
<evidence type="ECO:0000313" key="9">
    <source>
        <dbReference type="Proteomes" id="UP001060336"/>
    </source>
</evidence>